<dbReference type="Pfam" id="PF14344">
    <property type="entry name" value="DUF4397"/>
    <property type="match status" value="1"/>
</dbReference>
<dbReference type="EMBL" id="CP002339">
    <property type="protein sequence ID" value="AEF05319.1"/>
    <property type="molecule type" value="Genomic_DNA"/>
</dbReference>
<evidence type="ECO:0000256" key="1">
    <source>
        <dbReference type="SAM" id="SignalP"/>
    </source>
</evidence>
<dbReference type="RefSeq" id="WP_013786230.1">
    <property type="nucleotide sequence ID" value="NC_015554.1"/>
</dbReference>
<feature type="chain" id="PRO_5003335909" description="DUF4397 domain-containing protein" evidence="1">
    <location>
        <begin position="24"/>
        <end position="458"/>
    </location>
</feature>
<dbReference type="InterPro" id="IPR025510">
    <property type="entry name" value="DUF4397"/>
</dbReference>
<proteinExistence type="predicted"/>
<gene>
    <name evidence="3" type="ordered locus">ambt_19130</name>
</gene>
<keyword evidence="1" id="KW-0732">Signal</keyword>
<dbReference type="KEGG" id="alt:ambt_19130"/>
<organism evidence="3 4">
    <name type="scientific">Alteromonas naphthalenivorans</name>
    <dbReference type="NCBI Taxonomy" id="715451"/>
    <lineage>
        <taxon>Bacteria</taxon>
        <taxon>Pseudomonadati</taxon>
        <taxon>Pseudomonadota</taxon>
        <taxon>Gammaproteobacteria</taxon>
        <taxon>Alteromonadales</taxon>
        <taxon>Alteromonadaceae</taxon>
        <taxon>Alteromonas/Salinimonas group</taxon>
        <taxon>Alteromonas</taxon>
    </lineage>
</organism>
<evidence type="ECO:0000313" key="4">
    <source>
        <dbReference type="Proteomes" id="UP000000683"/>
    </source>
</evidence>
<dbReference type="eggNOG" id="ENOG502ZCIW">
    <property type="taxonomic scope" value="Bacteria"/>
</dbReference>
<reference evidence="3 4" key="1">
    <citation type="journal article" date="2011" name="J. Bacteriol.">
        <title>Complete genome sequence of the polycyclic aromatic hydrocarbon-degrading bacterium Alteromonas sp. strain SN2.</title>
        <authorList>
            <person name="Jin H.M."/>
            <person name="Jeong H."/>
            <person name="Moon E.J."/>
            <person name="Math R.K."/>
            <person name="Lee K."/>
            <person name="Kim H.J."/>
            <person name="Jeon C.O."/>
            <person name="Oh T.K."/>
            <person name="Kim J.F."/>
        </authorList>
    </citation>
    <scope>NUCLEOTIDE SEQUENCE [LARGE SCALE GENOMIC DNA]</scope>
    <source>
        <strain evidence="4">JCM 17741 / KACC 18427 / KCTC 11700BP / SN2</strain>
    </source>
</reference>
<evidence type="ECO:0000313" key="3">
    <source>
        <dbReference type="EMBL" id="AEF05319.1"/>
    </source>
</evidence>
<feature type="domain" description="DUF4397" evidence="2">
    <location>
        <begin position="260"/>
        <end position="376"/>
    </location>
</feature>
<dbReference type="OrthoDB" id="5758965at2"/>
<evidence type="ECO:0000259" key="2">
    <source>
        <dbReference type="Pfam" id="PF14344"/>
    </source>
</evidence>
<dbReference type="AlphaFoldDB" id="F5Z686"/>
<name>F5Z686_ALTNA</name>
<protein>
    <recommendedName>
        <fullName evidence="2">DUF4397 domain-containing protein</fullName>
    </recommendedName>
</protein>
<dbReference type="HOGENOM" id="CLU_048424_0_0_6"/>
<accession>F5Z686</accession>
<sequence length="458" mass="51026">MQFQFPAWLRNVAIGLVAISGLAACGGSDSSSDYSYAYIQFYNASPNGANVEMREVDGDSFGSAQFGDTTAMYSMDNGEIELEFIRTDSDDQEVLIDTYTVNLKNGDKRLIVMSGDFDSPIISDYSYTRETLEDHFRLFALSVTIDEGSYDFYLAESGDPFEAANFLGTVTASEMIEFDYWDPDDDSDYFDEDEYTIYLTEPGSTEVLFESQTIDFAYETEYLLTMRDVSGAIQSGLVVDTILNSSSVTALTDVEADSQYRIYNSTNITTALDVTFGGNTDEEDVAFSLDAGELSEFTEIGYGDYRVTVTDTSGEATTLSNKLITLNQGESKAILIYEKAGALGAVTFVESGLPQAYDKTVNFINLVEDFDDVDFYLVRNDETIDTAEYDLQNLEFGETDSEVLPSDYYEIIAVYEDDNEEQILLDRTALFGFNEEENYIVTVEPADTATGYEINILY</sequence>
<keyword evidence="4" id="KW-1185">Reference proteome</keyword>
<dbReference type="Proteomes" id="UP000000683">
    <property type="component" value="Chromosome"/>
</dbReference>
<feature type="signal peptide" evidence="1">
    <location>
        <begin position="1"/>
        <end position="23"/>
    </location>
</feature>